<dbReference type="SUPFAM" id="SSF161098">
    <property type="entry name" value="MetI-like"/>
    <property type="match status" value="1"/>
</dbReference>
<evidence type="ECO:0000256" key="7">
    <source>
        <dbReference type="RuleBase" id="RU363032"/>
    </source>
</evidence>
<dbReference type="InterPro" id="IPR035906">
    <property type="entry name" value="MetI-like_sf"/>
</dbReference>
<evidence type="ECO:0000256" key="2">
    <source>
        <dbReference type="ARBA" id="ARBA00022448"/>
    </source>
</evidence>
<comment type="subcellular location">
    <subcellularLocation>
        <location evidence="1 7">Cell membrane</location>
        <topology evidence="1 7">Multi-pass membrane protein</topology>
    </subcellularLocation>
</comment>
<dbReference type="Gene3D" id="1.10.3720.10">
    <property type="entry name" value="MetI-like"/>
    <property type="match status" value="1"/>
</dbReference>
<feature type="transmembrane region" description="Helical" evidence="7">
    <location>
        <begin position="222"/>
        <end position="246"/>
    </location>
</feature>
<evidence type="ECO:0000256" key="5">
    <source>
        <dbReference type="ARBA" id="ARBA00022989"/>
    </source>
</evidence>
<evidence type="ECO:0000256" key="4">
    <source>
        <dbReference type="ARBA" id="ARBA00022692"/>
    </source>
</evidence>
<feature type="transmembrane region" description="Helical" evidence="7">
    <location>
        <begin position="73"/>
        <end position="93"/>
    </location>
</feature>
<evidence type="ECO:0000313" key="10">
    <source>
        <dbReference type="Proteomes" id="UP000539052"/>
    </source>
</evidence>
<comment type="caution">
    <text evidence="9">The sequence shown here is derived from an EMBL/GenBank/DDBJ whole genome shotgun (WGS) entry which is preliminary data.</text>
</comment>
<protein>
    <submittedName>
        <fullName evidence="9">ABC transporter permease</fullName>
    </submittedName>
</protein>
<keyword evidence="3" id="KW-1003">Cell membrane</keyword>
<evidence type="ECO:0000313" key="9">
    <source>
        <dbReference type="EMBL" id="NNJ28630.1"/>
    </source>
</evidence>
<comment type="similarity">
    <text evidence="7">Belongs to the binding-protein-dependent transport system permease family.</text>
</comment>
<evidence type="ECO:0000256" key="3">
    <source>
        <dbReference type="ARBA" id="ARBA00022475"/>
    </source>
</evidence>
<organism evidence="9 10">
    <name type="scientific">Lacrimispora defluvii</name>
    <dbReference type="NCBI Taxonomy" id="2719233"/>
    <lineage>
        <taxon>Bacteria</taxon>
        <taxon>Bacillati</taxon>
        <taxon>Bacillota</taxon>
        <taxon>Clostridia</taxon>
        <taxon>Lachnospirales</taxon>
        <taxon>Lachnospiraceae</taxon>
        <taxon>Lacrimispora</taxon>
    </lineage>
</organism>
<dbReference type="CDD" id="cd06261">
    <property type="entry name" value="TM_PBP2"/>
    <property type="match status" value="1"/>
</dbReference>
<evidence type="ECO:0000256" key="6">
    <source>
        <dbReference type="ARBA" id="ARBA00023136"/>
    </source>
</evidence>
<gene>
    <name evidence="9" type="ORF">G9470_02285</name>
</gene>
<evidence type="ECO:0000256" key="1">
    <source>
        <dbReference type="ARBA" id="ARBA00004651"/>
    </source>
</evidence>
<dbReference type="Proteomes" id="UP000539052">
    <property type="component" value="Unassembled WGS sequence"/>
</dbReference>
<dbReference type="RefSeq" id="WP_170819983.1">
    <property type="nucleotide sequence ID" value="NZ_JAAOXG010000002.1"/>
</dbReference>
<keyword evidence="5 7" id="KW-1133">Transmembrane helix</keyword>
<accession>A0ABX1VK91</accession>
<sequence length="259" mass="29017">MKKKKSIQIVDLLCKVLSIVLFLIIWQILVMANVQRPLMFGNLPTPVRVFQAFAELLVQQEFYYHVGYSCLRILIGCGMALPAGVFFGMVIGMTRFGKNFILPVFDMLRPIPQITWIPISILLFTTIEGSIIFITFIGAFFPILVNTIAGTETVSQTLLDAAYSMHAKKGQVIRYVYFPSAVPNIFTGLSVGIGTSWMSVIAAEMISGKYGIGYFTWMSYNLMNYADTIVGMITIGIIGLLCFVLIRRVESIVLSYREK</sequence>
<keyword evidence="4 7" id="KW-0812">Transmembrane</keyword>
<feature type="transmembrane region" description="Helical" evidence="7">
    <location>
        <begin position="12"/>
        <end position="34"/>
    </location>
</feature>
<dbReference type="Pfam" id="PF00528">
    <property type="entry name" value="BPD_transp_1"/>
    <property type="match status" value="1"/>
</dbReference>
<feature type="domain" description="ABC transmembrane type-1" evidence="8">
    <location>
        <begin position="66"/>
        <end position="246"/>
    </location>
</feature>
<dbReference type="InterPro" id="IPR000515">
    <property type="entry name" value="MetI-like"/>
</dbReference>
<keyword evidence="6 7" id="KW-0472">Membrane</keyword>
<reference evidence="9 10" key="1">
    <citation type="submission" date="2020-03" db="EMBL/GenBank/DDBJ databases">
        <title>Genome Sequence of industrial isolate, B5A.</title>
        <authorList>
            <person name="Sharma S."/>
            <person name="Patil P.B."/>
            <person name="Korpole S."/>
        </authorList>
    </citation>
    <scope>NUCLEOTIDE SEQUENCE [LARGE SCALE GENOMIC DNA]</scope>
    <source>
        <strain evidence="9 10">PI-S10-B5A</strain>
    </source>
</reference>
<feature type="transmembrane region" description="Helical" evidence="7">
    <location>
        <begin position="143"/>
        <end position="163"/>
    </location>
</feature>
<dbReference type="PANTHER" id="PTHR30151:SF0">
    <property type="entry name" value="ABC TRANSPORTER PERMEASE PROTEIN MJ0413-RELATED"/>
    <property type="match status" value="1"/>
</dbReference>
<proteinExistence type="inferred from homology"/>
<feature type="transmembrane region" description="Helical" evidence="7">
    <location>
        <begin position="175"/>
        <end position="202"/>
    </location>
</feature>
<keyword evidence="10" id="KW-1185">Reference proteome</keyword>
<name>A0ABX1VK91_9FIRM</name>
<dbReference type="EMBL" id="JAAOXG010000002">
    <property type="protein sequence ID" value="NNJ28630.1"/>
    <property type="molecule type" value="Genomic_DNA"/>
</dbReference>
<keyword evidence="2 7" id="KW-0813">Transport</keyword>
<dbReference type="PROSITE" id="PS50928">
    <property type="entry name" value="ABC_TM1"/>
    <property type="match status" value="1"/>
</dbReference>
<evidence type="ECO:0000259" key="8">
    <source>
        <dbReference type="PROSITE" id="PS50928"/>
    </source>
</evidence>
<dbReference type="PANTHER" id="PTHR30151">
    <property type="entry name" value="ALKANE SULFONATE ABC TRANSPORTER-RELATED, MEMBRANE SUBUNIT"/>
    <property type="match status" value="1"/>
</dbReference>